<reference evidence="2 3" key="1">
    <citation type="submission" date="2024-07" db="EMBL/GenBank/DDBJ databases">
        <title>Chromosome-level genome assembly of the water stick insect Ranatra chinensis (Heteroptera: Nepidae).</title>
        <authorList>
            <person name="Liu X."/>
        </authorList>
    </citation>
    <scope>NUCLEOTIDE SEQUENCE [LARGE SCALE GENOMIC DNA]</scope>
    <source>
        <strain evidence="2">Cailab_2021Rc</strain>
        <tissue evidence="2">Muscle</tissue>
    </source>
</reference>
<accession>A0ABD0Y7A8</accession>
<dbReference type="AlphaFoldDB" id="A0ABD0Y7A8"/>
<keyword evidence="3" id="KW-1185">Reference proteome</keyword>
<feature type="region of interest" description="Disordered" evidence="1">
    <location>
        <begin position="55"/>
        <end position="102"/>
    </location>
</feature>
<comment type="caution">
    <text evidence="2">The sequence shown here is derived from an EMBL/GenBank/DDBJ whole genome shotgun (WGS) entry which is preliminary data.</text>
</comment>
<evidence type="ECO:0000313" key="3">
    <source>
        <dbReference type="Proteomes" id="UP001558652"/>
    </source>
</evidence>
<name>A0ABD0Y7A8_9HEMI</name>
<sequence length="133" mass="14707">MASERRNMFYENKKQETILLSSSSSTAYLTSQETMRISPLGAALAVTLLASFAHSTTVDPGKRESRNIRPKSANGLQSSNKPSDTQLNLRAQRRLLTGLDHSSNLAGNAQHCLRERTKNVKVLTVGRLKPLRN</sequence>
<evidence type="ECO:0000313" key="2">
    <source>
        <dbReference type="EMBL" id="KAL1123273.1"/>
    </source>
</evidence>
<protein>
    <submittedName>
        <fullName evidence="2">Uncharacterized protein</fullName>
    </submittedName>
</protein>
<dbReference type="Proteomes" id="UP001558652">
    <property type="component" value="Unassembled WGS sequence"/>
</dbReference>
<evidence type="ECO:0000256" key="1">
    <source>
        <dbReference type="SAM" id="MobiDB-lite"/>
    </source>
</evidence>
<organism evidence="2 3">
    <name type="scientific">Ranatra chinensis</name>
    <dbReference type="NCBI Taxonomy" id="642074"/>
    <lineage>
        <taxon>Eukaryota</taxon>
        <taxon>Metazoa</taxon>
        <taxon>Ecdysozoa</taxon>
        <taxon>Arthropoda</taxon>
        <taxon>Hexapoda</taxon>
        <taxon>Insecta</taxon>
        <taxon>Pterygota</taxon>
        <taxon>Neoptera</taxon>
        <taxon>Paraneoptera</taxon>
        <taxon>Hemiptera</taxon>
        <taxon>Heteroptera</taxon>
        <taxon>Panheteroptera</taxon>
        <taxon>Nepomorpha</taxon>
        <taxon>Nepidae</taxon>
        <taxon>Ranatrinae</taxon>
        <taxon>Ranatra</taxon>
    </lineage>
</organism>
<gene>
    <name evidence="2" type="ORF">AAG570_002359</name>
</gene>
<dbReference type="EMBL" id="JBFDAA010000012">
    <property type="protein sequence ID" value="KAL1123273.1"/>
    <property type="molecule type" value="Genomic_DNA"/>
</dbReference>
<proteinExistence type="predicted"/>
<feature type="compositionally biased region" description="Polar residues" evidence="1">
    <location>
        <begin position="74"/>
        <end position="89"/>
    </location>
</feature>